<keyword evidence="1" id="KW-0489">Methyltransferase</keyword>
<dbReference type="GO" id="GO:0032259">
    <property type="term" value="P:methylation"/>
    <property type="evidence" value="ECO:0007669"/>
    <property type="project" value="UniProtKB-KW"/>
</dbReference>
<dbReference type="PANTHER" id="PTHR43861">
    <property type="entry name" value="TRANS-ACONITATE 2-METHYLTRANSFERASE-RELATED"/>
    <property type="match status" value="1"/>
</dbReference>
<dbReference type="EC" id="2.1.1.64" evidence="1"/>
<protein>
    <submittedName>
        <fullName evidence="1">Class I SAM-dependent methyltransferase</fullName>
        <ecNumber evidence="1">2.1.1.222</ecNumber>
        <ecNumber evidence="1">2.1.1.64</ecNumber>
    </submittedName>
</protein>
<dbReference type="EMBL" id="JBHUOZ010000003">
    <property type="protein sequence ID" value="MFD2920526.1"/>
    <property type="molecule type" value="Genomic_DNA"/>
</dbReference>
<dbReference type="RefSeq" id="WP_386099042.1">
    <property type="nucleotide sequence ID" value="NZ_JBHUOZ010000003.1"/>
</dbReference>
<comment type="caution">
    <text evidence="1">The sequence shown here is derived from an EMBL/GenBank/DDBJ whole genome shotgun (WGS) entry which is preliminary data.</text>
</comment>
<proteinExistence type="predicted"/>
<sequence length="248" mass="28108">MEFERIADIKRLEFIRKTLETSLPSGAEVLDVGCGNGVISRSLGSLGFNVKGVDISEKAIERAKVLNKLPNVKFEVKSAEQLVADGHQYHAIICSEVLEHLHQPEMLLQVLHQVLHKDGVLIVTVPNGKGPREVLVTKPVIAMQKKNNWVWKLVQKIKSAFGYKGTTVQSSADDLTHIQFFTKNDLEKLANTNQFNIVQFGKTNFIEDVFPFSFFTKRFKFLQKWDCAVAEKLPYQFTGGFVTVWQKK</sequence>
<dbReference type="GO" id="GO:0102208">
    <property type="term" value="F:2-polyprenyl-6-hydroxyphenol methylase activity"/>
    <property type="evidence" value="ECO:0007669"/>
    <property type="project" value="UniProtKB-EC"/>
</dbReference>
<evidence type="ECO:0000313" key="2">
    <source>
        <dbReference type="Proteomes" id="UP001597511"/>
    </source>
</evidence>
<dbReference type="EC" id="2.1.1.222" evidence="1"/>
<accession>A0ABW6A8B2</accession>
<dbReference type="GO" id="GO:0061542">
    <property type="term" value="F:3-demethylubiquinol 3-O-methyltransferase activity"/>
    <property type="evidence" value="ECO:0007669"/>
    <property type="project" value="UniProtKB-EC"/>
</dbReference>
<dbReference type="Pfam" id="PF13489">
    <property type="entry name" value="Methyltransf_23"/>
    <property type="match status" value="1"/>
</dbReference>
<dbReference type="Proteomes" id="UP001597511">
    <property type="component" value="Unassembled WGS sequence"/>
</dbReference>
<dbReference type="InterPro" id="IPR029063">
    <property type="entry name" value="SAM-dependent_MTases_sf"/>
</dbReference>
<evidence type="ECO:0000313" key="1">
    <source>
        <dbReference type="EMBL" id="MFD2920526.1"/>
    </source>
</evidence>
<organism evidence="1 2">
    <name type="scientific">Terrimonas rubra</name>
    <dbReference type="NCBI Taxonomy" id="1035890"/>
    <lineage>
        <taxon>Bacteria</taxon>
        <taxon>Pseudomonadati</taxon>
        <taxon>Bacteroidota</taxon>
        <taxon>Chitinophagia</taxon>
        <taxon>Chitinophagales</taxon>
        <taxon>Chitinophagaceae</taxon>
        <taxon>Terrimonas</taxon>
    </lineage>
</organism>
<gene>
    <name evidence="1" type="ORF">ACFS6H_12440</name>
</gene>
<keyword evidence="1" id="KW-0808">Transferase</keyword>
<dbReference type="SUPFAM" id="SSF53335">
    <property type="entry name" value="S-adenosyl-L-methionine-dependent methyltransferases"/>
    <property type="match status" value="1"/>
</dbReference>
<keyword evidence="2" id="KW-1185">Reference proteome</keyword>
<reference evidence="2" key="1">
    <citation type="journal article" date="2019" name="Int. J. Syst. Evol. Microbiol.">
        <title>The Global Catalogue of Microorganisms (GCM) 10K type strain sequencing project: providing services to taxonomists for standard genome sequencing and annotation.</title>
        <authorList>
            <consortium name="The Broad Institute Genomics Platform"/>
            <consortium name="The Broad Institute Genome Sequencing Center for Infectious Disease"/>
            <person name="Wu L."/>
            <person name="Ma J."/>
        </authorList>
    </citation>
    <scope>NUCLEOTIDE SEQUENCE [LARGE SCALE GENOMIC DNA]</scope>
    <source>
        <strain evidence="2">KCTC 23299</strain>
    </source>
</reference>
<name>A0ABW6A8B2_9BACT</name>
<dbReference type="Gene3D" id="3.40.50.150">
    <property type="entry name" value="Vaccinia Virus protein VP39"/>
    <property type="match status" value="1"/>
</dbReference>
<dbReference type="CDD" id="cd02440">
    <property type="entry name" value="AdoMet_MTases"/>
    <property type="match status" value="1"/>
</dbReference>